<gene>
    <name evidence="18" type="ORF">SPAPADRAFT_48458</name>
</gene>
<dbReference type="GO" id="GO:0006879">
    <property type="term" value="P:intracellular iron ion homeostasis"/>
    <property type="evidence" value="ECO:0007669"/>
    <property type="project" value="TreeGrafter"/>
</dbReference>
<keyword evidence="7 16" id="KW-0812">Transmembrane</keyword>
<evidence type="ECO:0000256" key="16">
    <source>
        <dbReference type="SAM" id="Phobius"/>
    </source>
</evidence>
<feature type="transmembrane region" description="Helical" evidence="16">
    <location>
        <begin position="73"/>
        <end position="92"/>
    </location>
</feature>
<evidence type="ECO:0000256" key="15">
    <source>
        <dbReference type="ARBA" id="ARBA00048483"/>
    </source>
</evidence>
<dbReference type="PROSITE" id="PS51384">
    <property type="entry name" value="FAD_FR"/>
    <property type="match status" value="1"/>
</dbReference>
<evidence type="ECO:0000256" key="13">
    <source>
        <dbReference type="ARBA" id="ARBA00023136"/>
    </source>
</evidence>
<evidence type="ECO:0000259" key="17">
    <source>
        <dbReference type="PROSITE" id="PS51384"/>
    </source>
</evidence>
<organism evidence="19">
    <name type="scientific">Spathaspora passalidarum (strain NRRL Y-27907 / 11-Y1)</name>
    <dbReference type="NCBI Taxonomy" id="619300"/>
    <lineage>
        <taxon>Eukaryota</taxon>
        <taxon>Fungi</taxon>
        <taxon>Dikarya</taxon>
        <taxon>Ascomycota</taxon>
        <taxon>Saccharomycotina</taxon>
        <taxon>Pichiomycetes</taxon>
        <taxon>Debaryomycetaceae</taxon>
        <taxon>Spathaspora</taxon>
    </lineage>
</organism>
<protein>
    <recommendedName>
        <fullName evidence="3">ferric-chelate reductase (NADPH)</fullName>
        <ecNumber evidence="3">1.16.1.9</ecNumber>
    </recommendedName>
</protein>
<dbReference type="GeneID" id="18871223"/>
<dbReference type="RefSeq" id="XP_007372880.1">
    <property type="nucleotide sequence ID" value="XM_007372818.1"/>
</dbReference>
<dbReference type="GO" id="GO:0005886">
    <property type="term" value="C:plasma membrane"/>
    <property type="evidence" value="ECO:0007669"/>
    <property type="project" value="UniProtKB-SubCell"/>
</dbReference>
<dbReference type="eggNOG" id="KOG0039">
    <property type="taxonomic scope" value="Eukaryota"/>
</dbReference>
<accession>G3AH38</accession>
<dbReference type="SFLD" id="SFLDG01168">
    <property type="entry name" value="Ferric_reductase_subgroup_(FRE"/>
    <property type="match status" value="1"/>
</dbReference>
<dbReference type="FunCoup" id="G3AH38">
    <property type="interactions" value="394"/>
</dbReference>
<comment type="catalytic activity">
    <reaction evidence="15">
        <text>2 a Fe(II)-siderophore + NADP(+) + H(+) = 2 a Fe(III)-siderophore + NADPH</text>
        <dbReference type="Rhea" id="RHEA:28795"/>
        <dbReference type="Rhea" id="RHEA-COMP:11342"/>
        <dbReference type="Rhea" id="RHEA-COMP:11344"/>
        <dbReference type="ChEBI" id="CHEBI:15378"/>
        <dbReference type="ChEBI" id="CHEBI:29033"/>
        <dbReference type="ChEBI" id="CHEBI:29034"/>
        <dbReference type="ChEBI" id="CHEBI:57783"/>
        <dbReference type="ChEBI" id="CHEBI:58349"/>
        <dbReference type="EC" id="1.16.1.9"/>
    </reaction>
</comment>
<keyword evidence="6" id="KW-0285">Flavoprotein</keyword>
<dbReference type="KEGG" id="spaa:SPAPADRAFT_48458"/>
<dbReference type="Gene3D" id="3.40.50.80">
    <property type="entry name" value="Nucleotide-binding domain of ferredoxin-NADP reductase (FNR) module"/>
    <property type="match status" value="1"/>
</dbReference>
<dbReference type="InterPro" id="IPR017927">
    <property type="entry name" value="FAD-bd_FR_type"/>
</dbReference>
<evidence type="ECO:0000256" key="11">
    <source>
        <dbReference type="ARBA" id="ARBA00023002"/>
    </source>
</evidence>
<evidence type="ECO:0000256" key="9">
    <source>
        <dbReference type="ARBA" id="ARBA00022982"/>
    </source>
</evidence>
<dbReference type="PANTHER" id="PTHR32361:SF9">
    <property type="entry name" value="FERRIC REDUCTASE TRANSMEMBRANE COMPONENT 3-RELATED"/>
    <property type="match status" value="1"/>
</dbReference>
<dbReference type="GO" id="GO:0015677">
    <property type="term" value="P:copper ion import"/>
    <property type="evidence" value="ECO:0007669"/>
    <property type="project" value="TreeGrafter"/>
</dbReference>
<feature type="transmembrane region" description="Helical" evidence="16">
    <location>
        <begin position="113"/>
        <end position="131"/>
    </location>
</feature>
<dbReference type="InterPro" id="IPR051410">
    <property type="entry name" value="Ferric/Cupric_Reductase"/>
</dbReference>
<evidence type="ECO:0000256" key="12">
    <source>
        <dbReference type="ARBA" id="ARBA00023065"/>
    </source>
</evidence>
<keyword evidence="13 16" id="KW-0472">Membrane</keyword>
<comment type="similarity">
    <text evidence="2">Belongs to the ferric reductase (FRE) family.</text>
</comment>
<dbReference type="GO" id="GO:0052851">
    <property type="term" value="F:ferric-chelate reductase (NADPH) activity"/>
    <property type="evidence" value="ECO:0007669"/>
    <property type="project" value="UniProtKB-EC"/>
</dbReference>
<feature type="transmembrane region" description="Helical" evidence="16">
    <location>
        <begin position="143"/>
        <end position="165"/>
    </location>
</feature>
<evidence type="ECO:0000313" key="18">
    <source>
        <dbReference type="EMBL" id="EGW35468.1"/>
    </source>
</evidence>
<dbReference type="Pfam" id="PF08022">
    <property type="entry name" value="FAD_binding_8"/>
    <property type="match status" value="1"/>
</dbReference>
<evidence type="ECO:0000256" key="5">
    <source>
        <dbReference type="ARBA" id="ARBA00022475"/>
    </source>
</evidence>
<evidence type="ECO:0000256" key="1">
    <source>
        <dbReference type="ARBA" id="ARBA00004651"/>
    </source>
</evidence>
<sequence>MPALLGKTRAQAISGFKVFDSLIPTRFEMIVISLFYIFIVIIHAVHSKGVANDPIYGSAYMAEIRYSADRTGIVATFMMPLLFLFAGRNNFLQWVTGINYSTFLCYHRHIARIMFMLVVIHSVNYTILLVQKHGLAVRMAQPWLYWGVLATVAGGIILIQSILYLRRNWYELFVLVHIVMAVLYVVGTWIHIVEFGYGTYLYPTIAVWSFDRLVRICRLLYFGFPEVNVKLVGDETIKMCIPKPKHWKIIPGGHAFVHFIKPTYFWQSHPFTFTNCSDQGEDKIVMYMKVKGGVTHSLYKLLNKSPGKMTTMRIGIEGPYGESTPAKYSDKAVFIAGGNGIPGIYSEVADIALKSTSERKSVLKLVWIIRDYSSLFWFHDELVRLKNTNIETTIYVTKTDKNFDNMNEFISENSKEGSVKSSEVEKSESLQTTDAVEQLKEELSHVCFEEGRPNIEQIIQDEIKESSGSISFVACGHPVMVDEVRYYSCKNIDNAEKKRVDFYEQLQIWA</sequence>
<evidence type="ECO:0000256" key="7">
    <source>
        <dbReference type="ARBA" id="ARBA00022692"/>
    </source>
</evidence>
<dbReference type="InterPro" id="IPR017938">
    <property type="entry name" value="Riboflavin_synthase-like_b-brl"/>
</dbReference>
<dbReference type="InterPro" id="IPR039261">
    <property type="entry name" value="FNR_nucleotide-bd"/>
</dbReference>
<dbReference type="HOGENOM" id="CLU_010365_4_0_1"/>
<keyword evidence="12" id="KW-0406">Ion transport</keyword>
<dbReference type="Proteomes" id="UP000000709">
    <property type="component" value="Unassembled WGS sequence"/>
</dbReference>
<feature type="domain" description="FAD-binding FR-type" evidence="17">
    <location>
        <begin position="206"/>
        <end position="326"/>
    </location>
</feature>
<dbReference type="EMBL" id="GL996499">
    <property type="protein sequence ID" value="EGW35468.1"/>
    <property type="molecule type" value="Genomic_DNA"/>
</dbReference>
<dbReference type="EC" id="1.16.1.9" evidence="3"/>
<proteinExistence type="inferred from homology"/>
<dbReference type="InterPro" id="IPR013130">
    <property type="entry name" value="Fe3_Rdtase_TM_dom"/>
</dbReference>
<feature type="transmembrane region" description="Helical" evidence="16">
    <location>
        <begin position="172"/>
        <end position="192"/>
    </location>
</feature>
<evidence type="ECO:0000256" key="3">
    <source>
        <dbReference type="ARBA" id="ARBA00012668"/>
    </source>
</evidence>
<dbReference type="PANTHER" id="PTHR32361">
    <property type="entry name" value="FERRIC/CUPRIC REDUCTASE TRANSMEMBRANE COMPONENT"/>
    <property type="match status" value="1"/>
</dbReference>
<dbReference type="SUPFAM" id="SSF52343">
    <property type="entry name" value="Ferredoxin reductase-like, C-terminal NADP-linked domain"/>
    <property type="match status" value="1"/>
</dbReference>
<evidence type="ECO:0000256" key="6">
    <source>
        <dbReference type="ARBA" id="ARBA00022630"/>
    </source>
</evidence>
<reference evidence="18 19" key="1">
    <citation type="journal article" date="2011" name="Proc. Natl. Acad. Sci. U.S.A.">
        <title>Comparative genomics of xylose-fermenting fungi for enhanced biofuel production.</title>
        <authorList>
            <person name="Wohlbach D.J."/>
            <person name="Kuo A."/>
            <person name="Sato T.K."/>
            <person name="Potts K.M."/>
            <person name="Salamov A.A."/>
            <person name="LaButti K.M."/>
            <person name="Sun H."/>
            <person name="Clum A."/>
            <person name="Pangilinan J.L."/>
            <person name="Lindquist E.A."/>
            <person name="Lucas S."/>
            <person name="Lapidus A."/>
            <person name="Jin M."/>
            <person name="Gunawan C."/>
            <person name="Balan V."/>
            <person name="Dale B.E."/>
            <person name="Jeffries T.W."/>
            <person name="Zinkel R."/>
            <person name="Barry K.W."/>
            <person name="Grigoriev I.V."/>
            <person name="Gasch A.P."/>
        </authorList>
    </citation>
    <scope>NUCLEOTIDE SEQUENCE [LARGE SCALE GENOMIC DNA]</scope>
    <source>
        <strain evidence="19">NRRL Y-27907 / 11-Y1</strain>
    </source>
</reference>
<evidence type="ECO:0000313" key="19">
    <source>
        <dbReference type="Proteomes" id="UP000000709"/>
    </source>
</evidence>
<dbReference type="SFLD" id="SFLDS00052">
    <property type="entry name" value="Ferric_Reductase_Domain"/>
    <property type="match status" value="1"/>
</dbReference>
<keyword evidence="11" id="KW-0560">Oxidoreductase</keyword>
<name>G3AH38_SPAPN</name>
<dbReference type="SUPFAM" id="SSF63380">
    <property type="entry name" value="Riboflavin synthase domain-like"/>
    <property type="match status" value="1"/>
</dbReference>
<evidence type="ECO:0000256" key="4">
    <source>
        <dbReference type="ARBA" id="ARBA00022448"/>
    </source>
</evidence>
<dbReference type="CDD" id="cd06186">
    <property type="entry name" value="NOX_Duox_like_FAD_NADP"/>
    <property type="match status" value="1"/>
</dbReference>
<feature type="transmembrane region" description="Helical" evidence="16">
    <location>
        <begin position="27"/>
        <end position="46"/>
    </location>
</feature>
<dbReference type="Pfam" id="PF01794">
    <property type="entry name" value="Ferric_reduct"/>
    <property type="match status" value="1"/>
</dbReference>
<dbReference type="AlphaFoldDB" id="G3AH38"/>
<keyword evidence="4" id="KW-0813">Transport</keyword>
<evidence type="ECO:0000256" key="14">
    <source>
        <dbReference type="ARBA" id="ARBA00023180"/>
    </source>
</evidence>
<dbReference type="OrthoDB" id="167398at2759"/>
<dbReference type="Pfam" id="PF08030">
    <property type="entry name" value="NAD_binding_6"/>
    <property type="match status" value="1"/>
</dbReference>
<keyword evidence="14" id="KW-0325">Glycoprotein</keyword>
<evidence type="ECO:0000256" key="10">
    <source>
        <dbReference type="ARBA" id="ARBA00022989"/>
    </source>
</evidence>
<keyword evidence="5" id="KW-1003">Cell membrane</keyword>
<evidence type="ECO:0000256" key="8">
    <source>
        <dbReference type="ARBA" id="ARBA00022827"/>
    </source>
</evidence>
<dbReference type="GO" id="GO:0006826">
    <property type="term" value="P:iron ion transport"/>
    <property type="evidence" value="ECO:0007669"/>
    <property type="project" value="UniProtKB-ARBA"/>
</dbReference>
<keyword evidence="10 16" id="KW-1133">Transmembrane helix</keyword>
<comment type="subcellular location">
    <subcellularLocation>
        <location evidence="1">Cell membrane</location>
        <topology evidence="1">Multi-pass membrane protein</topology>
    </subcellularLocation>
</comment>
<evidence type="ECO:0000256" key="2">
    <source>
        <dbReference type="ARBA" id="ARBA00006278"/>
    </source>
</evidence>
<dbReference type="InterPro" id="IPR013121">
    <property type="entry name" value="Fe_red_NAD-bd_6"/>
</dbReference>
<dbReference type="InterPro" id="IPR013112">
    <property type="entry name" value="FAD-bd_8"/>
</dbReference>
<keyword evidence="8" id="KW-0274">FAD</keyword>
<keyword evidence="19" id="KW-1185">Reference proteome</keyword>
<keyword evidence="9" id="KW-0249">Electron transport</keyword>
<dbReference type="InParanoid" id="G3AH38"/>
<dbReference type="OMA" id="HVEMIND"/>